<dbReference type="Gene3D" id="3.60.10.10">
    <property type="entry name" value="Endonuclease/exonuclease/phosphatase"/>
    <property type="match status" value="1"/>
</dbReference>
<dbReference type="PANTHER" id="PTHR46890:SF50">
    <property type="entry name" value="RNA-DIRECTED DNA POLYMERASE, EUKARYOTA, REVERSE TRANSCRIPTASE ZINC-BINDING DOMAIN PROTEIN-RELATED"/>
    <property type="match status" value="1"/>
</dbReference>
<proteinExistence type="predicted"/>
<comment type="caution">
    <text evidence="1">The sequence shown here is derived from an EMBL/GenBank/DDBJ whole genome shotgun (WGS) entry which is preliminary data.</text>
</comment>
<dbReference type="PANTHER" id="PTHR46890">
    <property type="entry name" value="NON-LTR RETROLELEMENT REVERSE TRANSCRIPTASE-LIKE PROTEIN-RELATED"/>
    <property type="match status" value="1"/>
</dbReference>
<gene>
    <name evidence="1" type="primary">YTX2_499</name>
    <name evidence="1" type="ORF">CK203_005911</name>
</gene>
<dbReference type="Proteomes" id="UP000288805">
    <property type="component" value="Unassembled WGS sequence"/>
</dbReference>
<sequence length="480" mass="54616">MTEMSLGVVQSLGVGRFLEWGALNARGAAGGVVVFWDNRVLELVWMEVGLFSISCRFRNCEDGFGWIFSGVYGSTMKRYTIFLGRVRAIRGLWNDPWCIGGDFNMTRIPNKHRRGGRVSPSMRRFLEVIDDLDLRDLPLQGGPVYLEWRCTLPRPVSDHFPIMLDGGWGGEGLSFSGSFSFVLAEKLKALKAILKTWNKDVFRKVGVNKRLALDKVDFWDSQEKLCSLSLEELESRKEAKGDFEKWVLMEEISWRQKSREVWLREGDRNIGLFHRMANSHRRRNCLSKIKINGTWLTEEQEIKGGVVRAFKNLLADPRDWHPTMEGLDFNRIDVHEAARLEEVFTEEEVLSALSDLNGDKAPGPNGFPLSFWQSCWEFVKEEVMGFLKEFHEHGRFVKSLNSTFLVLIPKKAGAKDLRDFRPISLVGGLYKLLAKVLVNRLKKVVGNVVSSAQNAFVEGRQILDAALIANEAIDSLVKAE</sequence>
<accession>A0A438K5I0</accession>
<dbReference type="AlphaFoldDB" id="A0A438K5I0"/>
<reference evidence="1 2" key="1">
    <citation type="journal article" date="2018" name="PLoS Genet.">
        <title>Population sequencing reveals clonal diversity and ancestral inbreeding in the grapevine cultivar Chardonnay.</title>
        <authorList>
            <person name="Roach M.J."/>
            <person name="Johnson D.L."/>
            <person name="Bohlmann J."/>
            <person name="van Vuuren H.J."/>
            <person name="Jones S.J."/>
            <person name="Pretorius I.S."/>
            <person name="Schmidt S.A."/>
            <person name="Borneman A.R."/>
        </authorList>
    </citation>
    <scope>NUCLEOTIDE SEQUENCE [LARGE SCALE GENOMIC DNA]</scope>
    <source>
        <strain evidence="2">cv. Chardonnay</strain>
        <tissue evidence="1">Leaf</tissue>
    </source>
</reference>
<dbReference type="EMBL" id="QGNW01000015">
    <property type="protein sequence ID" value="RVX16453.1"/>
    <property type="molecule type" value="Genomic_DNA"/>
</dbReference>
<dbReference type="InterPro" id="IPR036691">
    <property type="entry name" value="Endo/exonu/phosph_ase_sf"/>
</dbReference>
<dbReference type="SUPFAM" id="SSF56219">
    <property type="entry name" value="DNase I-like"/>
    <property type="match status" value="1"/>
</dbReference>
<organism evidence="1 2">
    <name type="scientific">Vitis vinifera</name>
    <name type="common">Grape</name>
    <dbReference type="NCBI Taxonomy" id="29760"/>
    <lineage>
        <taxon>Eukaryota</taxon>
        <taxon>Viridiplantae</taxon>
        <taxon>Streptophyta</taxon>
        <taxon>Embryophyta</taxon>
        <taxon>Tracheophyta</taxon>
        <taxon>Spermatophyta</taxon>
        <taxon>Magnoliopsida</taxon>
        <taxon>eudicotyledons</taxon>
        <taxon>Gunneridae</taxon>
        <taxon>Pentapetalae</taxon>
        <taxon>rosids</taxon>
        <taxon>Vitales</taxon>
        <taxon>Vitaceae</taxon>
        <taxon>Viteae</taxon>
        <taxon>Vitis</taxon>
    </lineage>
</organism>
<dbReference type="InterPro" id="IPR052343">
    <property type="entry name" value="Retrotransposon-Effector_Assoc"/>
</dbReference>
<protein>
    <submittedName>
        <fullName evidence="1">Transposon TX1 uncharacterized 149 kDa protein</fullName>
    </submittedName>
</protein>
<evidence type="ECO:0000313" key="2">
    <source>
        <dbReference type="Proteomes" id="UP000288805"/>
    </source>
</evidence>
<evidence type="ECO:0000313" key="1">
    <source>
        <dbReference type="EMBL" id="RVX16453.1"/>
    </source>
</evidence>
<name>A0A438K5I0_VITVI</name>